<proteinExistence type="inferred from homology"/>
<comment type="similarity">
    <text evidence="1">Belongs to the peptidase C14B family.</text>
</comment>
<gene>
    <name evidence="5" type="ORF">AXG93_237s1000</name>
    <name evidence="4" type="ORF">Mp_6g02940</name>
</gene>
<dbReference type="EMBL" id="LVLJ01003456">
    <property type="protein sequence ID" value="OAE21370.1"/>
    <property type="molecule type" value="Genomic_DNA"/>
</dbReference>
<evidence type="ECO:0000256" key="1">
    <source>
        <dbReference type="ARBA" id="ARBA00009005"/>
    </source>
</evidence>
<sequence>MTKRALLVGCNYPGTTAALSGCVNDVTRMYNLLLEKYGFEEENIKLMTDTEDDNDMPTGANIKTWLKKFIAESEEGDVLYLHFSGHGTQVPAESGDHEDDGLDEAICPTDLNILTDDDFRVLFKPLAPGVAFTFVSDSCHSGGLLDSEEVQIGVADDGEVGDETEHHEEEGESTGRELPESASKNMSVEMLQELLAERTGHEVSAGTIRTTLYDMFGDDCSPTVKVFVNHIAQRLEDGVSEEEIIELYGETGHLAVAFLKHKMEDEEVDNEEYFRSSHELEGPVNRSGHANAKPDPEDRLAPSTGVLISGCQSNQTSADANPTGDPADAYGALTHAIQTVVEEYGGNITNGELVNNVRKLLVKTGYTQRPCLYCSEEAVEMPFICEPVC</sequence>
<feature type="region of interest" description="Disordered" evidence="2">
    <location>
        <begin position="276"/>
        <end position="304"/>
    </location>
</feature>
<dbReference type="Proteomes" id="UP001162541">
    <property type="component" value="Chromosome 6"/>
</dbReference>
<evidence type="ECO:0000313" key="4">
    <source>
        <dbReference type="EMBL" id="BBN13365.1"/>
    </source>
</evidence>
<dbReference type="SUPFAM" id="SSF52129">
    <property type="entry name" value="Caspase-like"/>
    <property type="match status" value="1"/>
</dbReference>
<dbReference type="InterPro" id="IPR011600">
    <property type="entry name" value="Pept_C14_caspase"/>
</dbReference>
<dbReference type="InterPro" id="IPR029030">
    <property type="entry name" value="Caspase-like_dom_sf"/>
</dbReference>
<name>A0A176VKF0_MARPO</name>
<feature type="compositionally biased region" description="Basic and acidic residues" evidence="2">
    <location>
        <begin position="163"/>
        <end position="179"/>
    </location>
</feature>
<reference evidence="7" key="3">
    <citation type="journal article" date="2020" name="Curr. Biol.">
        <title>Chromatin organization in early land plants reveals an ancestral association between H3K27me3, transposons, and constitutive heterochromatin.</title>
        <authorList>
            <person name="Montgomery S.A."/>
            <person name="Tanizawa Y."/>
            <person name="Galik B."/>
            <person name="Wang N."/>
            <person name="Ito T."/>
            <person name="Mochizuki T."/>
            <person name="Akimcheva S."/>
            <person name="Bowman J.L."/>
            <person name="Cognat V."/>
            <person name="Marechal-Drouard L."/>
            <person name="Ekker H."/>
            <person name="Hong S.F."/>
            <person name="Kohchi T."/>
            <person name="Lin S.S."/>
            <person name="Liu L.D."/>
            <person name="Nakamura Y."/>
            <person name="Valeeva L.R."/>
            <person name="Shakirov E.V."/>
            <person name="Shippen D.E."/>
            <person name="Wei W.L."/>
            <person name="Yagura M."/>
            <person name="Yamaoka S."/>
            <person name="Yamato K.T."/>
            <person name="Liu C."/>
            <person name="Berger F."/>
        </authorList>
    </citation>
    <scope>NUCLEOTIDE SEQUENCE [LARGE SCALE GENOMIC DNA]</scope>
    <source>
        <strain evidence="7">Tak-1</strain>
    </source>
</reference>
<dbReference type="InterPro" id="IPR050452">
    <property type="entry name" value="Metacaspase"/>
</dbReference>
<dbReference type="Gene3D" id="3.40.50.12660">
    <property type="match status" value="2"/>
</dbReference>
<dbReference type="GO" id="GO:0005737">
    <property type="term" value="C:cytoplasm"/>
    <property type="evidence" value="ECO:0007669"/>
    <property type="project" value="TreeGrafter"/>
</dbReference>
<keyword evidence="6" id="KW-1185">Reference proteome</keyword>
<evidence type="ECO:0000256" key="2">
    <source>
        <dbReference type="SAM" id="MobiDB-lite"/>
    </source>
</evidence>
<dbReference type="Proteomes" id="UP000077202">
    <property type="component" value="Unassembled WGS sequence"/>
</dbReference>
<evidence type="ECO:0000259" key="3">
    <source>
        <dbReference type="Pfam" id="PF00656"/>
    </source>
</evidence>
<dbReference type="GO" id="GO:0004197">
    <property type="term" value="F:cysteine-type endopeptidase activity"/>
    <property type="evidence" value="ECO:0007669"/>
    <property type="project" value="InterPro"/>
</dbReference>
<reference evidence="4" key="2">
    <citation type="journal article" date="2019" name="Curr. Biol.">
        <title>Chromatin organization in early land plants reveals an ancestral association between H3K27me3, transposons, and constitutive heterochromatin.</title>
        <authorList>
            <person name="Montgomery S.A."/>
            <person name="Tanizawa Y."/>
            <person name="Galik B."/>
            <person name="Wang N."/>
            <person name="Ito T."/>
            <person name="Mochizuki T."/>
            <person name="Akimcheva S."/>
            <person name="Bowman J."/>
            <person name="Cognat V."/>
            <person name="Drouard L."/>
            <person name="Ekker H."/>
            <person name="Houng S."/>
            <person name="Kohchi T."/>
            <person name="Lin S."/>
            <person name="Liu L.D."/>
            <person name="Nakamura Y."/>
            <person name="Valeeva L.R."/>
            <person name="Shakirov E.V."/>
            <person name="Shippen D.E."/>
            <person name="Wei W."/>
            <person name="Yagura M."/>
            <person name="Yamaoka S."/>
            <person name="Yamato K.T."/>
            <person name="Liu C."/>
            <person name="Berger F."/>
        </authorList>
    </citation>
    <scope>NUCLEOTIDE SEQUENCE [LARGE SCALE GENOMIC DNA]</scope>
    <source>
        <strain evidence="4">Tak-1</strain>
    </source>
</reference>
<accession>A0A176VKF0</accession>
<protein>
    <recommendedName>
        <fullName evidence="3">Peptidase C14 caspase domain-containing protein</fullName>
    </recommendedName>
</protein>
<feature type="region of interest" description="Disordered" evidence="2">
    <location>
        <begin position="158"/>
        <end position="183"/>
    </location>
</feature>
<organism evidence="5 6">
    <name type="scientific">Marchantia polymorpha subsp. ruderalis</name>
    <dbReference type="NCBI Taxonomy" id="1480154"/>
    <lineage>
        <taxon>Eukaryota</taxon>
        <taxon>Viridiplantae</taxon>
        <taxon>Streptophyta</taxon>
        <taxon>Embryophyta</taxon>
        <taxon>Marchantiophyta</taxon>
        <taxon>Marchantiopsida</taxon>
        <taxon>Marchantiidae</taxon>
        <taxon>Marchantiales</taxon>
        <taxon>Marchantiaceae</taxon>
        <taxon>Marchantia</taxon>
    </lineage>
</organism>
<dbReference type="Pfam" id="PF00656">
    <property type="entry name" value="Peptidase_C14"/>
    <property type="match status" value="1"/>
</dbReference>
<dbReference type="GO" id="GO:0006508">
    <property type="term" value="P:proteolysis"/>
    <property type="evidence" value="ECO:0007669"/>
    <property type="project" value="InterPro"/>
</dbReference>
<dbReference type="EMBL" id="AP019871">
    <property type="protein sequence ID" value="BBN13365.1"/>
    <property type="molecule type" value="Genomic_DNA"/>
</dbReference>
<dbReference type="PANTHER" id="PTHR48104:SF30">
    <property type="entry name" value="METACASPASE-1"/>
    <property type="match status" value="1"/>
</dbReference>
<dbReference type="PROSITE" id="PS51257">
    <property type="entry name" value="PROKAR_LIPOPROTEIN"/>
    <property type="match status" value="1"/>
</dbReference>
<evidence type="ECO:0000313" key="6">
    <source>
        <dbReference type="Proteomes" id="UP000077202"/>
    </source>
</evidence>
<reference evidence="5 6" key="1">
    <citation type="submission" date="2016-03" db="EMBL/GenBank/DDBJ databases">
        <title>Mechanisms controlling the formation of the plant cell surface in tip-growing cells are functionally conserved among land plants.</title>
        <authorList>
            <person name="Honkanen S."/>
            <person name="Jones V.A."/>
            <person name="Morieri G."/>
            <person name="Champion C."/>
            <person name="Hetherington A.J."/>
            <person name="Kelly S."/>
            <person name="Saint-Marcoux D."/>
            <person name="Proust H."/>
            <person name="Prescott H."/>
            <person name="Dolan L."/>
        </authorList>
    </citation>
    <scope>NUCLEOTIDE SEQUENCE [LARGE SCALE GENOMIC DNA]</scope>
    <source>
        <strain evidence="6">cv. Tak-1 and cv. Tak-2</strain>
        <tissue evidence="5">Whole gametophyte</tissue>
    </source>
</reference>
<dbReference type="PANTHER" id="PTHR48104">
    <property type="entry name" value="METACASPASE-4"/>
    <property type="match status" value="1"/>
</dbReference>
<evidence type="ECO:0000313" key="5">
    <source>
        <dbReference type="EMBL" id="OAE21370.1"/>
    </source>
</evidence>
<evidence type="ECO:0000313" key="7">
    <source>
        <dbReference type="Proteomes" id="UP001162541"/>
    </source>
</evidence>
<dbReference type="AlphaFoldDB" id="A0A176VKF0"/>
<feature type="domain" description="Peptidase C14 caspase" evidence="3">
    <location>
        <begin position="3"/>
        <end position="375"/>
    </location>
</feature>